<feature type="region of interest" description="Disordered" evidence="1">
    <location>
        <begin position="1"/>
        <end position="28"/>
    </location>
</feature>
<evidence type="ECO:0000313" key="2">
    <source>
        <dbReference type="EMBL" id="KAJ8995094.1"/>
    </source>
</evidence>
<dbReference type="EMBL" id="JAJGCB010000002">
    <property type="protein sequence ID" value="KAJ8995094.1"/>
    <property type="molecule type" value="Genomic_DNA"/>
</dbReference>
<accession>A0AAN6F2D2</accession>
<comment type="caution">
    <text evidence="2">The sequence shown here is derived from an EMBL/GenBank/DDBJ whole genome shotgun (WGS) entry which is preliminary data.</text>
</comment>
<protein>
    <submittedName>
        <fullName evidence="2">Uncharacterized protein</fullName>
    </submittedName>
</protein>
<reference evidence="2" key="1">
    <citation type="submission" date="2023-01" db="EMBL/GenBank/DDBJ databases">
        <title>Exophiala dermititidis isolated from Cystic Fibrosis Patient.</title>
        <authorList>
            <person name="Kurbessoian T."/>
            <person name="Crocker A."/>
            <person name="Murante D."/>
            <person name="Hogan D.A."/>
            <person name="Stajich J.E."/>
        </authorList>
    </citation>
    <scope>NUCLEOTIDE SEQUENCE</scope>
    <source>
        <strain evidence="2">Ex8</strain>
    </source>
</reference>
<dbReference type="AlphaFoldDB" id="A0AAN6F2D2"/>
<organism evidence="2 3">
    <name type="scientific">Exophiala dermatitidis</name>
    <name type="common">Black yeast-like fungus</name>
    <name type="synonym">Wangiella dermatitidis</name>
    <dbReference type="NCBI Taxonomy" id="5970"/>
    <lineage>
        <taxon>Eukaryota</taxon>
        <taxon>Fungi</taxon>
        <taxon>Dikarya</taxon>
        <taxon>Ascomycota</taxon>
        <taxon>Pezizomycotina</taxon>
        <taxon>Eurotiomycetes</taxon>
        <taxon>Chaetothyriomycetidae</taxon>
        <taxon>Chaetothyriales</taxon>
        <taxon>Herpotrichiellaceae</taxon>
        <taxon>Exophiala</taxon>
    </lineage>
</organism>
<name>A0AAN6F2D2_EXODE</name>
<evidence type="ECO:0000313" key="3">
    <source>
        <dbReference type="Proteomes" id="UP001161757"/>
    </source>
</evidence>
<dbReference type="Proteomes" id="UP001161757">
    <property type="component" value="Unassembled WGS sequence"/>
</dbReference>
<gene>
    <name evidence="2" type="ORF">HRR80_001786</name>
</gene>
<evidence type="ECO:0000256" key="1">
    <source>
        <dbReference type="SAM" id="MobiDB-lite"/>
    </source>
</evidence>
<sequence>MPATVALHGTAMKLADRRGPGPKSRGDRAAQRVCTFCPTFRASHTKTMQRWLVAVAQDGSDTAGHGGVLFLPTLSAFHGLFVSDKITIRHQRPSIRSCLDKYRWQGRTKNDH</sequence>
<proteinExistence type="predicted"/>
<feature type="compositionally biased region" description="Basic and acidic residues" evidence="1">
    <location>
        <begin position="14"/>
        <end position="28"/>
    </location>
</feature>